<dbReference type="RefSeq" id="WP_161013498.1">
    <property type="nucleotide sequence ID" value="NZ_WWCK01000003.1"/>
</dbReference>
<feature type="region of interest" description="Disordered" evidence="1">
    <location>
        <begin position="145"/>
        <end position="172"/>
    </location>
</feature>
<comment type="caution">
    <text evidence="3">The sequence shown here is derived from an EMBL/GenBank/DDBJ whole genome shotgun (WGS) entry which is preliminary data.</text>
</comment>
<evidence type="ECO:0000256" key="1">
    <source>
        <dbReference type="SAM" id="MobiDB-lite"/>
    </source>
</evidence>
<name>A0A7X4GNS8_9BURK</name>
<feature type="chain" id="PRO_5030994110" evidence="2">
    <location>
        <begin position="19"/>
        <end position="172"/>
    </location>
</feature>
<proteinExistence type="predicted"/>
<organism evidence="3 4">
    <name type="scientific">Duganella rivi</name>
    <dbReference type="NCBI Taxonomy" id="2666083"/>
    <lineage>
        <taxon>Bacteria</taxon>
        <taxon>Pseudomonadati</taxon>
        <taxon>Pseudomonadota</taxon>
        <taxon>Betaproteobacteria</taxon>
        <taxon>Burkholderiales</taxon>
        <taxon>Oxalobacteraceae</taxon>
        <taxon>Telluria group</taxon>
        <taxon>Duganella</taxon>
    </lineage>
</organism>
<keyword evidence="4" id="KW-1185">Reference proteome</keyword>
<evidence type="ECO:0000313" key="4">
    <source>
        <dbReference type="Proteomes" id="UP000450012"/>
    </source>
</evidence>
<accession>A0A7X4GNS8</accession>
<protein>
    <submittedName>
        <fullName evidence="3">Uncharacterized protein</fullName>
    </submittedName>
</protein>
<gene>
    <name evidence="3" type="ORF">GTP45_08735</name>
</gene>
<dbReference type="Proteomes" id="UP000450012">
    <property type="component" value="Unassembled WGS sequence"/>
</dbReference>
<keyword evidence="2" id="KW-0732">Signal</keyword>
<reference evidence="3 4" key="1">
    <citation type="submission" date="2019-12" db="EMBL/GenBank/DDBJ databases">
        <title>Novel species isolated from a subtropical stream in China.</title>
        <authorList>
            <person name="Lu H."/>
        </authorList>
    </citation>
    <scope>NUCLEOTIDE SEQUENCE [LARGE SCALE GENOMIC DNA]</scope>
    <source>
        <strain evidence="3 4">FT55W</strain>
    </source>
</reference>
<feature type="signal peptide" evidence="2">
    <location>
        <begin position="1"/>
        <end position="18"/>
    </location>
</feature>
<feature type="compositionally biased region" description="Basic and acidic residues" evidence="1">
    <location>
        <begin position="149"/>
        <end position="161"/>
    </location>
</feature>
<dbReference type="EMBL" id="WWCK01000003">
    <property type="protein sequence ID" value="MYM66912.1"/>
    <property type="molecule type" value="Genomic_DNA"/>
</dbReference>
<dbReference type="AlphaFoldDB" id="A0A7X4GNS8"/>
<evidence type="ECO:0000313" key="3">
    <source>
        <dbReference type="EMBL" id="MYM66912.1"/>
    </source>
</evidence>
<sequence>MKQICLLLSLLALKTASAASGPDVAKYLAQRGWTAYDSKARLTIPANDIAPLTYYANGANVPSCGLLAGTASAPKFIDILSTEPGEQYPHCAGINDVAAFKLAGRDYLVFIYTDRDTRNESYEQFFYVYKSQTGHYLADTQLNESVAGEDSRKKPSRKASDGIRLARKYATQ</sequence>
<evidence type="ECO:0000256" key="2">
    <source>
        <dbReference type="SAM" id="SignalP"/>
    </source>
</evidence>